<name>J1QM65_9ALTE</name>
<keyword evidence="2" id="KW-1185">Reference proteome</keyword>
<proteinExistence type="predicted"/>
<evidence type="ECO:0000313" key="1">
    <source>
        <dbReference type="EMBL" id="EJI86706.1"/>
    </source>
</evidence>
<dbReference type="Proteomes" id="UP000012043">
    <property type="component" value="Unassembled WGS sequence"/>
</dbReference>
<accession>J1QM65</accession>
<comment type="caution">
    <text evidence="1">The sequence shown here is derived from an EMBL/GenBank/DDBJ whole genome shotgun (WGS) entry which is preliminary data.</text>
</comment>
<gene>
    <name evidence="1" type="ORF">AEST_02520</name>
</gene>
<reference evidence="1 2" key="1">
    <citation type="journal article" date="2012" name="J. Bacteriol.">
        <title>Genome Sequence of Pectin-Degrading Alishewanella aestuarii Strain B11T, Isolated from Tidal Flat Sediment.</title>
        <authorList>
            <person name="Jung J."/>
            <person name="Choi S."/>
            <person name="Chun J."/>
            <person name="Park W."/>
        </authorList>
    </citation>
    <scope>NUCLEOTIDE SEQUENCE [LARGE SCALE GENOMIC DNA]</scope>
    <source>
        <strain evidence="1 2">B11</strain>
    </source>
</reference>
<dbReference type="AlphaFoldDB" id="J1QM65"/>
<sequence>MGAVVLPTLLQPDSKSISLRYLKPLLAASFLIPALSAF</sequence>
<organism evidence="1 2">
    <name type="scientific">Alishewanella aestuarii B11</name>
    <dbReference type="NCBI Taxonomy" id="1197174"/>
    <lineage>
        <taxon>Bacteria</taxon>
        <taxon>Pseudomonadati</taxon>
        <taxon>Pseudomonadota</taxon>
        <taxon>Gammaproteobacteria</taxon>
        <taxon>Alteromonadales</taxon>
        <taxon>Alteromonadaceae</taxon>
        <taxon>Alishewanella</taxon>
    </lineage>
</organism>
<evidence type="ECO:0000313" key="2">
    <source>
        <dbReference type="Proteomes" id="UP000012043"/>
    </source>
</evidence>
<protein>
    <submittedName>
        <fullName evidence="1">Uncharacterized protein</fullName>
    </submittedName>
</protein>
<dbReference type="EMBL" id="ALAB01000002">
    <property type="protein sequence ID" value="EJI86706.1"/>
    <property type="molecule type" value="Genomic_DNA"/>
</dbReference>